<comment type="similarity">
    <text evidence="1 3">Belongs to the pseudouridine synthase RsuA family.</text>
</comment>
<dbReference type="Gene3D" id="3.30.70.1560">
    <property type="entry name" value="Alpha-L RNA-binding motif"/>
    <property type="match status" value="1"/>
</dbReference>
<dbReference type="EMBL" id="FNGV01000001">
    <property type="protein sequence ID" value="SDL26877.1"/>
    <property type="molecule type" value="Genomic_DNA"/>
</dbReference>
<dbReference type="SUPFAM" id="SSF55120">
    <property type="entry name" value="Pseudouridine synthase"/>
    <property type="match status" value="1"/>
</dbReference>
<dbReference type="Gene3D" id="3.30.70.580">
    <property type="entry name" value="Pseudouridine synthase I, catalytic domain, N-terminal subdomain"/>
    <property type="match status" value="1"/>
</dbReference>
<dbReference type="GO" id="GO:0001522">
    <property type="term" value="P:pseudouridine synthesis"/>
    <property type="evidence" value="ECO:0007669"/>
    <property type="project" value="InterPro"/>
</dbReference>
<name>A0A1G9IP05_9FLAO</name>
<dbReference type="Pfam" id="PF00849">
    <property type="entry name" value="PseudoU_synth_2"/>
    <property type="match status" value="1"/>
</dbReference>
<reference evidence="5 6" key="1">
    <citation type="submission" date="2016-10" db="EMBL/GenBank/DDBJ databases">
        <authorList>
            <person name="de Groot N.N."/>
        </authorList>
    </citation>
    <scope>NUCLEOTIDE SEQUENCE [LARGE SCALE GENOMIC DNA]</scope>
    <source>
        <strain evidence="5 6">DSM 19886</strain>
    </source>
</reference>
<organism evidence="5 6">
    <name type="scientific">Kriegella aquimaris</name>
    <dbReference type="NCBI Taxonomy" id="192904"/>
    <lineage>
        <taxon>Bacteria</taxon>
        <taxon>Pseudomonadati</taxon>
        <taxon>Bacteroidota</taxon>
        <taxon>Flavobacteriia</taxon>
        <taxon>Flavobacteriales</taxon>
        <taxon>Flavobacteriaceae</taxon>
        <taxon>Kriegella</taxon>
    </lineage>
</organism>
<dbReference type="Proteomes" id="UP000199440">
    <property type="component" value="Unassembled WGS sequence"/>
</dbReference>
<keyword evidence="2 3" id="KW-0413">Isomerase</keyword>
<proteinExistence type="inferred from homology"/>
<dbReference type="InterPro" id="IPR020094">
    <property type="entry name" value="TruA/RsuA/RluB/E/F_N"/>
</dbReference>
<dbReference type="GO" id="GO:0140098">
    <property type="term" value="F:catalytic activity, acting on RNA"/>
    <property type="evidence" value="ECO:0007669"/>
    <property type="project" value="UniProtKB-ARBA"/>
</dbReference>
<dbReference type="InterPro" id="IPR020103">
    <property type="entry name" value="PsdUridine_synth_cat_dom_sf"/>
</dbReference>
<feature type="domain" description="Pseudouridine synthase RsuA/RluA-like" evidence="4">
    <location>
        <begin position="11"/>
        <end position="161"/>
    </location>
</feature>
<dbReference type="PANTHER" id="PTHR47683:SF2">
    <property type="entry name" value="RNA-BINDING S4 DOMAIN-CONTAINING PROTEIN"/>
    <property type="match status" value="1"/>
</dbReference>
<accession>A0A1G9IP05</accession>
<dbReference type="NCBIfam" id="TIGR00093">
    <property type="entry name" value="pseudouridine synthase"/>
    <property type="match status" value="1"/>
</dbReference>
<dbReference type="InterPro" id="IPR000748">
    <property type="entry name" value="PsdUridine_synth_RsuA/RluB/E/F"/>
</dbReference>
<keyword evidence="6" id="KW-1185">Reference proteome</keyword>
<evidence type="ECO:0000313" key="5">
    <source>
        <dbReference type="EMBL" id="SDL26877.1"/>
    </source>
</evidence>
<dbReference type="InterPro" id="IPR050343">
    <property type="entry name" value="RsuA_PseudoU_synthase"/>
</dbReference>
<evidence type="ECO:0000256" key="3">
    <source>
        <dbReference type="RuleBase" id="RU003887"/>
    </source>
</evidence>
<evidence type="ECO:0000313" key="6">
    <source>
        <dbReference type="Proteomes" id="UP000199440"/>
    </source>
</evidence>
<dbReference type="OrthoDB" id="1012272at2"/>
<evidence type="ECO:0000256" key="2">
    <source>
        <dbReference type="ARBA" id="ARBA00023235"/>
    </source>
</evidence>
<dbReference type="RefSeq" id="WP_089884419.1">
    <property type="nucleotide sequence ID" value="NZ_FNGV01000001.1"/>
</dbReference>
<dbReference type="InterPro" id="IPR006145">
    <property type="entry name" value="PsdUridine_synth_RsuA/RluA"/>
</dbReference>
<dbReference type="GO" id="GO:0006364">
    <property type="term" value="P:rRNA processing"/>
    <property type="evidence" value="ECO:0007669"/>
    <property type="project" value="UniProtKB-ARBA"/>
</dbReference>
<dbReference type="InterPro" id="IPR018496">
    <property type="entry name" value="PsdUridine_synth_RsuA/RluB_CS"/>
</dbReference>
<dbReference type="EC" id="5.4.99.-" evidence="3"/>
<evidence type="ECO:0000256" key="1">
    <source>
        <dbReference type="ARBA" id="ARBA00008348"/>
    </source>
</evidence>
<evidence type="ECO:0000259" key="4">
    <source>
        <dbReference type="Pfam" id="PF00849"/>
    </source>
</evidence>
<dbReference type="STRING" id="192904.SAMN04488514_101217"/>
<dbReference type="PANTHER" id="PTHR47683">
    <property type="entry name" value="PSEUDOURIDINE SYNTHASE FAMILY PROTEIN-RELATED"/>
    <property type="match status" value="1"/>
</dbReference>
<dbReference type="AlphaFoldDB" id="A0A1G9IP05"/>
<dbReference type="InterPro" id="IPR042092">
    <property type="entry name" value="PsdUridine_s_RsuA/RluB/E/F_cat"/>
</dbReference>
<protein>
    <recommendedName>
        <fullName evidence="3">Pseudouridine synthase</fullName>
        <ecNumber evidence="3">5.4.99.-</ecNumber>
    </recommendedName>
</protein>
<gene>
    <name evidence="5" type="ORF">SAMN04488514_101217</name>
</gene>
<dbReference type="GO" id="GO:0009982">
    <property type="term" value="F:pseudouridine synthase activity"/>
    <property type="evidence" value="ECO:0007669"/>
    <property type="project" value="InterPro"/>
</dbReference>
<dbReference type="PROSITE" id="PS01149">
    <property type="entry name" value="PSI_RSU"/>
    <property type="match status" value="1"/>
</dbReference>
<sequence>MESENHFHYKIHKPYGMLSQLSSNDTKEIRNKRFLTELYDFPKGGMPIGRLDEKSEGLLLFTSDGKLSDTINRSGLEKEYYAQLDGVIDGKAILKLQSGVEIGFSGKKYQTKACVVKQLLNNPEFTKANEQLRIGRHRPSSWISITLTEGKFRQVRKMTAAVGFPTLRLVRVRIANIHLNDLPPGKVLPLTPKFYEQFSEKK</sequence>
<dbReference type="GO" id="GO:0003723">
    <property type="term" value="F:RNA binding"/>
    <property type="evidence" value="ECO:0007669"/>
    <property type="project" value="InterPro"/>
</dbReference>